<dbReference type="EMBL" id="VSSQ01001169">
    <property type="protein sequence ID" value="MPM05831.1"/>
    <property type="molecule type" value="Genomic_DNA"/>
</dbReference>
<evidence type="ECO:0000313" key="1">
    <source>
        <dbReference type="EMBL" id="MPM05831.1"/>
    </source>
</evidence>
<dbReference type="Gene3D" id="3.10.450.360">
    <property type="match status" value="1"/>
</dbReference>
<protein>
    <submittedName>
        <fullName evidence="1">Uncharacterized protein</fullName>
    </submittedName>
</protein>
<sequence>MKKILIIFIVIGLTACGGSKKEEKSTTDSTKTKEETLKVPDVVKDAFAKAYPNVADAVWGEENGNFEAEFTLENAETSVVYSASGSLLETETVIDPSKLPEAAKKYCAEKMAGKDIKEAVKKVDAYGVVLFGAEIDGKDYLFDDKGEFRGEMQEKGDNKNDD</sequence>
<dbReference type="AlphaFoldDB" id="A0A644WQM8"/>
<name>A0A644WQM8_9ZZZZ</name>
<proteinExistence type="predicted"/>
<comment type="caution">
    <text evidence="1">The sequence shown here is derived from an EMBL/GenBank/DDBJ whole genome shotgun (WGS) entry which is preliminary data.</text>
</comment>
<gene>
    <name evidence="1" type="ORF">SDC9_52126</name>
</gene>
<organism evidence="1">
    <name type="scientific">bioreactor metagenome</name>
    <dbReference type="NCBI Taxonomy" id="1076179"/>
    <lineage>
        <taxon>unclassified sequences</taxon>
        <taxon>metagenomes</taxon>
        <taxon>ecological metagenomes</taxon>
    </lineage>
</organism>
<dbReference type="PROSITE" id="PS51257">
    <property type="entry name" value="PROKAR_LIPOPROTEIN"/>
    <property type="match status" value="1"/>
</dbReference>
<reference evidence="1" key="1">
    <citation type="submission" date="2019-08" db="EMBL/GenBank/DDBJ databases">
        <authorList>
            <person name="Kucharzyk K."/>
            <person name="Murdoch R.W."/>
            <person name="Higgins S."/>
            <person name="Loffler F."/>
        </authorList>
    </citation>
    <scope>NUCLEOTIDE SEQUENCE</scope>
</reference>
<accession>A0A644WQM8</accession>
<dbReference type="SUPFAM" id="SSF160574">
    <property type="entry name" value="BT0923-like"/>
    <property type="match status" value="1"/>
</dbReference>